<feature type="region of interest" description="Disordered" evidence="1">
    <location>
        <begin position="133"/>
        <end position="164"/>
    </location>
</feature>
<evidence type="ECO:0000313" key="2">
    <source>
        <dbReference type="EMBL" id="PAA60566.1"/>
    </source>
</evidence>
<gene>
    <name evidence="2" type="ORF">BOX15_Mlig011183g1</name>
</gene>
<organism evidence="2 3">
    <name type="scientific">Macrostomum lignano</name>
    <dbReference type="NCBI Taxonomy" id="282301"/>
    <lineage>
        <taxon>Eukaryota</taxon>
        <taxon>Metazoa</taxon>
        <taxon>Spiralia</taxon>
        <taxon>Lophotrochozoa</taxon>
        <taxon>Platyhelminthes</taxon>
        <taxon>Rhabditophora</taxon>
        <taxon>Macrostomorpha</taxon>
        <taxon>Macrostomida</taxon>
        <taxon>Macrostomidae</taxon>
        <taxon>Macrostomum</taxon>
    </lineage>
</organism>
<feature type="compositionally biased region" description="Basic residues" evidence="1">
    <location>
        <begin position="488"/>
        <end position="497"/>
    </location>
</feature>
<proteinExistence type="predicted"/>
<feature type="region of interest" description="Disordered" evidence="1">
    <location>
        <begin position="525"/>
        <end position="553"/>
    </location>
</feature>
<feature type="compositionally biased region" description="Basic and acidic residues" evidence="1">
    <location>
        <begin position="542"/>
        <end position="553"/>
    </location>
</feature>
<comment type="caution">
    <text evidence="2">The sequence shown here is derived from an EMBL/GenBank/DDBJ whole genome shotgun (WGS) entry which is preliminary data.</text>
</comment>
<dbReference type="EMBL" id="NIVC01002137">
    <property type="protein sequence ID" value="PAA60566.1"/>
    <property type="molecule type" value="Genomic_DNA"/>
</dbReference>
<reference evidence="2 3" key="1">
    <citation type="submission" date="2017-06" db="EMBL/GenBank/DDBJ databases">
        <title>A platform for efficient transgenesis in Macrostomum lignano, a flatworm model organism for stem cell research.</title>
        <authorList>
            <person name="Berezikov E."/>
        </authorList>
    </citation>
    <scope>NUCLEOTIDE SEQUENCE [LARGE SCALE GENOMIC DNA]</scope>
    <source>
        <strain evidence="2">DV1</strain>
        <tissue evidence="2">Whole organism</tissue>
    </source>
</reference>
<evidence type="ECO:0000313" key="3">
    <source>
        <dbReference type="Proteomes" id="UP000215902"/>
    </source>
</evidence>
<keyword evidence="3" id="KW-1185">Reference proteome</keyword>
<feature type="compositionally biased region" description="Low complexity" evidence="1">
    <location>
        <begin position="501"/>
        <end position="513"/>
    </location>
</feature>
<evidence type="ECO:0000256" key="1">
    <source>
        <dbReference type="SAM" id="MobiDB-lite"/>
    </source>
</evidence>
<protein>
    <submittedName>
        <fullName evidence="2">Uncharacterized protein</fullName>
    </submittedName>
</protein>
<dbReference type="Proteomes" id="UP000215902">
    <property type="component" value="Unassembled WGS sequence"/>
</dbReference>
<feature type="compositionally biased region" description="Polar residues" evidence="1">
    <location>
        <begin position="138"/>
        <end position="147"/>
    </location>
</feature>
<feature type="region of interest" description="Disordered" evidence="1">
    <location>
        <begin position="483"/>
        <end position="513"/>
    </location>
</feature>
<name>A0A267EGH5_9PLAT</name>
<sequence>MRSMNSCTAAATSKYAGVNNALWLSLPSKTDNQQQQQPDAPPAADGEAIDRVIQQTLQSDFQTNNNKNESHSAAAAASKSSSVSGCLWMNSPSPEAESDADASTFGSIARAVTRIDSTLPASHKGKVVRRVAFDASPSDATQTNNSRRGSRWAANRSDVSSGSSGDYEIVSDLTEMNSLENTSALARGADAMVKSALSRQTEIIDTSKLVEEGKVSTEYIEEPEIFEDQDRKMIDDYEKTFAYARRLRALLNMKFNELDKGTVDTNFLLIKAHEHPTQKIIDRWRNVDYGFSYNDQVKMKKLIEDYRNNAVKKKEKKGEESEPHYPDFIRFTVRFRKENSEKRWNDYLAFRKKQKKLTGKKGAGPVPKPNDKYVFAFQDIWSFCIAVYARPWATVRDIIDPVFARIGLDRRADFLFTIGCFNYDKRAGKAKIMGVPNLAEELTTREIASDLYKKNCTEIYVNDNRCDMFRIFPDYYTRNKGYMQKEKTKGKKKKKGKDAKAAGPKNKSNTDAVAAAVVPDVAKTEDAFEATSPKSPSTRRLSVVEETSRESMS</sequence>
<dbReference type="AlphaFoldDB" id="A0A267EGH5"/>
<accession>A0A267EGH5</accession>